<dbReference type="EMBL" id="JH818911">
    <property type="protein sequence ID" value="EKC43007.1"/>
    <property type="molecule type" value="Genomic_DNA"/>
</dbReference>
<dbReference type="InterPro" id="IPR010987">
    <property type="entry name" value="Glutathione-S-Trfase_C-like"/>
</dbReference>
<dbReference type="FunFam" id="1.20.1050.10:FF:000030">
    <property type="entry name" value="Glutathione S-transferase S1"/>
    <property type="match status" value="1"/>
</dbReference>
<dbReference type="InterPro" id="IPR036282">
    <property type="entry name" value="Glutathione-S-Trfase_C_sf"/>
</dbReference>
<dbReference type="PANTHER" id="PTHR11571">
    <property type="entry name" value="GLUTATHIONE S-TRANSFERASE"/>
    <property type="match status" value="1"/>
</dbReference>
<dbReference type="PROSITE" id="PS50405">
    <property type="entry name" value="GST_CTER"/>
    <property type="match status" value="1"/>
</dbReference>
<keyword evidence="2" id="KW-0273">Eye lens protein</keyword>
<evidence type="ECO:0000256" key="2">
    <source>
        <dbReference type="ARBA" id="ARBA00022613"/>
    </source>
</evidence>
<comment type="similarity">
    <text evidence="1">Belongs to the GST superfamily.</text>
</comment>
<organism evidence="3">
    <name type="scientific">Magallana gigas</name>
    <name type="common">Pacific oyster</name>
    <name type="synonym">Crassostrea gigas</name>
    <dbReference type="NCBI Taxonomy" id="29159"/>
    <lineage>
        <taxon>Eukaryota</taxon>
        <taxon>Metazoa</taxon>
        <taxon>Spiralia</taxon>
        <taxon>Lophotrochozoa</taxon>
        <taxon>Mollusca</taxon>
        <taxon>Bivalvia</taxon>
        <taxon>Autobranchia</taxon>
        <taxon>Pteriomorphia</taxon>
        <taxon>Ostreida</taxon>
        <taxon>Ostreoidea</taxon>
        <taxon>Ostreidae</taxon>
        <taxon>Magallana</taxon>
    </lineage>
</organism>
<dbReference type="GO" id="GO:0006749">
    <property type="term" value="P:glutathione metabolic process"/>
    <property type="evidence" value="ECO:0007669"/>
    <property type="project" value="TreeGrafter"/>
</dbReference>
<dbReference type="Gene3D" id="3.40.30.10">
    <property type="entry name" value="Glutaredoxin"/>
    <property type="match status" value="1"/>
</dbReference>
<dbReference type="PANTHER" id="PTHR11571:SF150">
    <property type="entry name" value="GLUTATHIONE S-TRANSFERASE"/>
    <property type="match status" value="1"/>
</dbReference>
<protein>
    <submittedName>
        <fullName evidence="3">S-crystallin SL11</fullName>
    </submittedName>
</protein>
<reference evidence="3" key="1">
    <citation type="journal article" date="2012" name="Nature">
        <title>The oyster genome reveals stress adaptation and complexity of shell formation.</title>
        <authorList>
            <person name="Zhang G."/>
            <person name="Fang X."/>
            <person name="Guo X."/>
            <person name="Li L."/>
            <person name="Luo R."/>
            <person name="Xu F."/>
            <person name="Yang P."/>
            <person name="Zhang L."/>
            <person name="Wang X."/>
            <person name="Qi H."/>
            <person name="Xiong Z."/>
            <person name="Que H."/>
            <person name="Xie Y."/>
            <person name="Holland P.W."/>
            <person name="Paps J."/>
            <person name="Zhu Y."/>
            <person name="Wu F."/>
            <person name="Chen Y."/>
            <person name="Wang J."/>
            <person name="Peng C."/>
            <person name="Meng J."/>
            <person name="Yang L."/>
            <person name="Liu J."/>
            <person name="Wen B."/>
            <person name="Zhang N."/>
            <person name="Huang Z."/>
            <person name="Zhu Q."/>
            <person name="Feng Y."/>
            <person name="Mount A."/>
            <person name="Hedgecock D."/>
            <person name="Xu Z."/>
            <person name="Liu Y."/>
            <person name="Domazet-Loso T."/>
            <person name="Du Y."/>
            <person name="Sun X."/>
            <person name="Zhang S."/>
            <person name="Liu B."/>
            <person name="Cheng P."/>
            <person name="Jiang X."/>
            <person name="Li J."/>
            <person name="Fan D."/>
            <person name="Wang W."/>
            <person name="Fu W."/>
            <person name="Wang T."/>
            <person name="Wang B."/>
            <person name="Zhang J."/>
            <person name="Peng Z."/>
            <person name="Li Y."/>
            <person name="Li N."/>
            <person name="Wang J."/>
            <person name="Chen M."/>
            <person name="He Y."/>
            <person name="Tan F."/>
            <person name="Song X."/>
            <person name="Zheng Q."/>
            <person name="Huang R."/>
            <person name="Yang H."/>
            <person name="Du X."/>
            <person name="Chen L."/>
            <person name="Yang M."/>
            <person name="Gaffney P.M."/>
            <person name="Wang S."/>
            <person name="Luo L."/>
            <person name="She Z."/>
            <person name="Ming Y."/>
            <person name="Huang W."/>
            <person name="Zhang S."/>
            <person name="Huang B."/>
            <person name="Zhang Y."/>
            <person name="Qu T."/>
            <person name="Ni P."/>
            <person name="Miao G."/>
            <person name="Wang J."/>
            <person name="Wang Q."/>
            <person name="Steinberg C.E."/>
            <person name="Wang H."/>
            <person name="Li N."/>
            <person name="Qian L."/>
            <person name="Zhang G."/>
            <person name="Li Y."/>
            <person name="Yang H."/>
            <person name="Liu X."/>
            <person name="Wang J."/>
            <person name="Yin Y."/>
            <person name="Wang J."/>
        </authorList>
    </citation>
    <scope>NUCLEOTIDE SEQUENCE [LARGE SCALE GENOMIC DNA]</scope>
    <source>
        <strain evidence="3">05x7-T-G4-1.051#20</strain>
    </source>
</reference>
<gene>
    <name evidence="3" type="ORF">CGI_10010837</name>
</gene>
<dbReference type="PROSITE" id="PS50404">
    <property type="entry name" value="GST_NTER"/>
    <property type="match status" value="1"/>
</dbReference>
<sequence length="274" mass="31071">MPAYKLMNFDTKGRAEVIRLAFVVAGQSFEDKRFPMEEWQTVKPTIPQKQLPCLQVDGRLIPQSGAIMRYVAREFGLYGDNNDENTRVDVIIGTAEDFLKSAIAIHYEKDETKKAELKKDLEENKLPQFFSLLEDILKENNDGDGFIVGLYGDNNDENTRVDVIIGTAEDFLKNAFALRYEKDETKRAELKKDLEENKLPQFFSLLEDILKENNGGDGFFVGEKISLADIMIYDITDQVGAAAKLPAFPPKLGGLIERVKNHPKIKEYLAKRGD</sequence>
<dbReference type="CDD" id="cd03192">
    <property type="entry name" value="GST_C_Sigma_like"/>
    <property type="match status" value="2"/>
</dbReference>
<dbReference type="InParanoid" id="K1R107"/>
<dbReference type="Gene3D" id="1.20.1050.10">
    <property type="match status" value="2"/>
</dbReference>
<dbReference type="InterPro" id="IPR040079">
    <property type="entry name" value="Glutathione_S-Trfase"/>
</dbReference>
<dbReference type="HOGENOM" id="CLU_039475_1_0_1"/>
<dbReference type="InterPro" id="IPR050213">
    <property type="entry name" value="GST_superfamily"/>
</dbReference>
<dbReference type="FunFam" id="3.40.30.10:FF:000258">
    <property type="entry name" value="Glutathione S-transferase"/>
    <property type="match status" value="1"/>
</dbReference>
<dbReference type="GO" id="GO:0004364">
    <property type="term" value="F:glutathione transferase activity"/>
    <property type="evidence" value="ECO:0007669"/>
    <property type="project" value="TreeGrafter"/>
</dbReference>
<accession>K1R107</accession>
<evidence type="ECO:0000256" key="1">
    <source>
        <dbReference type="ARBA" id="ARBA00007409"/>
    </source>
</evidence>
<name>K1R107_MAGGI</name>
<dbReference type="SUPFAM" id="SSF52833">
    <property type="entry name" value="Thioredoxin-like"/>
    <property type="match status" value="1"/>
</dbReference>
<evidence type="ECO:0000313" key="3">
    <source>
        <dbReference type="EMBL" id="EKC43007.1"/>
    </source>
</evidence>
<dbReference type="InterPro" id="IPR036249">
    <property type="entry name" value="Thioredoxin-like_sf"/>
</dbReference>
<dbReference type="SUPFAM" id="SSF47616">
    <property type="entry name" value="GST C-terminal domain-like"/>
    <property type="match status" value="2"/>
</dbReference>
<dbReference type="AlphaFoldDB" id="K1R107"/>
<dbReference type="Pfam" id="PF14497">
    <property type="entry name" value="GST_C_3"/>
    <property type="match status" value="2"/>
</dbReference>
<dbReference type="InterPro" id="IPR004045">
    <property type="entry name" value="Glutathione_S-Trfase_N"/>
</dbReference>
<dbReference type="InterPro" id="IPR004046">
    <property type="entry name" value="GST_C"/>
</dbReference>
<dbReference type="SFLD" id="SFLDS00019">
    <property type="entry name" value="Glutathione_Transferase_(cytos"/>
    <property type="match status" value="1"/>
</dbReference>
<dbReference type="GO" id="GO:0005212">
    <property type="term" value="F:structural constituent of eye lens"/>
    <property type="evidence" value="ECO:0007669"/>
    <property type="project" value="UniProtKB-KW"/>
</dbReference>
<dbReference type="CDD" id="cd03039">
    <property type="entry name" value="GST_N_Sigma_like"/>
    <property type="match status" value="1"/>
</dbReference>
<dbReference type="Pfam" id="PF02798">
    <property type="entry name" value="GST_N"/>
    <property type="match status" value="1"/>
</dbReference>
<proteinExistence type="inferred from homology"/>